<dbReference type="GO" id="GO:0051287">
    <property type="term" value="F:NAD binding"/>
    <property type="evidence" value="ECO:0007669"/>
    <property type="project" value="InterPro"/>
</dbReference>
<organism evidence="6 7">
    <name type="scientific">Thiocapsa rosea</name>
    <dbReference type="NCBI Taxonomy" id="69360"/>
    <lineage>
        <taxon>Bacteria</taxon>
        <taxon>Pseudomonadati</taxon>
        <taxon>Pseudomonadota</taxon>
        <taxon>Gammaproteobacteria</taxon>
        <taxon>Chromatiales</taxon>
        <taxon>Chromatiaceae</taxon>
        <taxon>Thiocapsa</taxon>
    </lineage>
</organism>
<dbReference type="AlphaFoldDB" id="A0A495V333"/>
<gene>
    <name evidence="6" type="ORF">BDD21_0400</name>
</gene>
<keyword evidence="3" id="KW-0479">Metal-binding</keyword>
<accession>A0A495V333</accession>
<dbReference type="SUPFAM" id="SSF56762">
    <property type="entry name" value="HydB/Nqo4-like"/>
    <property type="match status" value="1"/>
</dbReference>
<evidence type="ECO:0000256" key="3">
    <source>
        <dbReference type="PIRSR" id="PIRSR601501-1"/>
    </source>
</evidence>
<dbReference type="Proteomes" id="UP000274556">
    <property type="component" value="Unassembled WGS sequence"/>
</dbReference>
<dbReference type="InterPro" id="IPR037232">
    <property type="entry name" value="NADH_quin_OxRdtase_su_C/D-like"/>
</dbReference>
<dbReference type="PANTHER" id="PTHR43485:SF1">
    <property type="entry name" value="FORMATE HYDROGENLYASE SUBUNIT 5-RELATED"/>
    <property type="match status" value="1"/>
</dbReference>
<dbReference type="InterPro" id="IPR001268">
    <property type="entry name" value="NADH_UbQ_OxRdtase_30kDa_su"/>
</dbReference>
<dbReference type="Gene3D" id="3.30.460.80">
    <property type="entry name" value="NADH:ubiquinone oxidoreductase, 30kDa subunit"/>
    <property type="match status" value="1"/>
</dbReference>
<dbReference type="RefSeq" id="WP_120795709.1">
    <property type="nucleotide sequence ID" value="NZ_RBXL01000001.1"/>
</dbReference>
<feature type="domain" description="NADH-quinone oxidoreductase subunit D" evidence="5">
    <location>
        <begin position="301"/>
        <end position="466"/>
    </location>
</feature>
<name>A0A495V333_9GAMM</name>
<dbReference type="SUPFAM" id="SSF143243">
    <property type="entry name" value="Nqo5-like"/>
    <property type="match status" value="1"/>
</dbReference>
<dbReference type="Pfam" id="PF00329">
    <property type="entry name" value="Complex1_30kDa"/>
    <property type="match status" value="1"/>
</dbReference>
<evidence type="ECO:0000313" key="6">
    <source>
        <dbReference type="EMBL" id="RKT43090.1"/>
    </source>
</evidence>
<dbReference type="Gene3D" id="1.10.645.10">
    <property type="entry name" value="Cytochrome-c3 Hydrogenase, chain B"/>
    <property type="match status" value="1"/>
</dbReference>
<sequence length="544" mass="60121">MSRFDWLSEYLARLDDDHLIARHGDTRVLAPAHRLELDAEDWGPAGRIAAAMGLRHAGVWADPLGPDPMQRGAENGTEIEGPAIRVQACLEQGGDYLILHTLVPQTRPVLGSHTPAYPGVDRLERHAQDLTGVRFLRHPDERRWTRHQAWSADEHPLRQDFPIDGRREGRTPADVDYPFTRIQGSGVYEIPVGPVHAGIIEPGHFRFQAAGEDVLRLEERLGYVHRGIEKLAVGRDPQSLMRLAGRVSGDSTVAHAWAAAQAMERAAGCEPPPRATSLRAILAERERIANHLGDIGAICNDVGFAFAHVQCARLREQWQRRSAALFGHRLMMNTLVPGGVAQDLSETAFRELRLDHAALHKAIEPLFDIVDDHPSLDDRLIGTGILAHADARALGCTGYVGKASGLTFDVRRDSPYAPYDQVTVDSPEETAGDVAARVRVRMKEVRASLWMLDRLLDALPEGEIAAPFALPEEGAMGLGLIEGWRGEILCFVRFASEGRIARYFPRDPSWFTWPALERLIHGNIVPDFPVCNKSVNGSYAGVDL</sequence>
<reference evidence="6 7" key="1">
    <citation type="submission" date="2018-10" db="EMBL/GenBank/DDBJ databases">
        <title>Genomic Encyclopedia of Archaeal and Bacterial Type Strains, Phase II (KMG-II): from individual species to whole genera.</title>
        <authorList>
            <person name="Goeker M."/>
        </authorList>
    </citation>
    <scope>NUCLEOTIDE SEQUENCE [LARGE SCALE GENOMIC DNA]</scope>
    <source>
        <strain evidence="6 7">DSM 235</strain>
    </source>
</reference>
<feature type="domain" description="NADH:ubiquinone oxidoreductase 30kDa subunit" evidence="4">
    <location>
        <begin position="97"/>
        <end position="166"/>
    </location>
</feature>
<keyword evidence="7" id="KW-1185">Reference proteome</keyword>
<dbReference type="EMBL" id="RBXL01000001">
    <property type="protein sequence ID" value="RKT43090.1"/>
    <property type="molecule type" value="Genomic_DNA"/>
</dbReference>
<dbReference type="PANTHER" id="PTHR43485">
    <property type="entry name" value="HYDROGENASE-4 COMPONENT G"/>
    <property type="match status" value="1"/>
</dbReference>
<proteinExistence type="predicted"/>
<comment type="caution">
    <text evidence="6">The sequence shown here is derived from an EMBL/GenBank/DDBJ whole genome shotgun (WGS) entry which is preliminary data.</text>
</comment>
<keyword evidence="2" id="KW-0520">NAD</keyword>
<dbReference type="Pfam" id="PF00374">
    <property type="entry name" value="NiFeSe_Hases"/>
    <property type="match status" value="1"/>
</dbReference>
<evidence type="ECO:0000259" key="4">
    <source>
        <dbReference type="Pfam" id="PF00329"/>
    </source>
</evidence>
<dbReference type="InterPro" id="IPR001135">
    <property type="entry name" value="NADH_Q_OxRdtase_suD"/>
</dbReference>
<dbReference type="GO" id="GO:0016151">
    <property type="term" value="F:nickel cation binding"/>
    <property type="evidence" value="ECO:0007669"/>
    <property type="project" value="InterPro"/>
</dbReference>
<protein>
    <submittedName>
        <fullName evidence="6">Ni,Fe-hydrogenase III large subunit</fullName>
    </submittedName>
</protein>
<evidence type="ECO:0000256" key="2">
    <source>
        <dbReference type="ARBA" id="ARBA00023027"/>
    </source>
</evidence>
<dbReference type="InterPro" id="IPR001501">
    <property type="entry name" value="Ni-dep_hyd_lsu"/>
</dbReference>
<keyword evidence="1" id="KW-0560">Oxidoreductase</keyword>
<keyword evidence="3" id="KW-0460">Magnesium</keyword>
<dbReference type="OrthoDB" id="9801496at2"/>
<feature type="binding site" evidence="3">
    <location>
        <position position="229"/>
    </location>
    <ligand>
        <name>Mg(2+)</name>
        <dbReference type="ChEBI" id="CHEBI:18420"/>
    </ligand>
</feature>
<dbReference type="Pfam" id="PF00346">
    <property type="entry name" value="Complex1_49kDa"/>
    <property type="match status" value="1"/>
</dbReference>
<dbReference type="GO" id="GO:0048038">
    <property type="term" value="F:quinone binding"/>
    <property type="evidence" value="ECO:0007669"/>
    <property type="project" value="InterPro"/>
</dbReference>
<evidence type="ECO:0000313" key="7">
    <source>
        <dbReference type="Proteomes" id="UP000274556"/>
    </source>
</evidence>
<dbReference type="InterPro" id="IPR029014">
    <property type="entry name" value="NiFe-Hase_large"/>
</dbReference>
<evidence type="ECO:0000259" key="5">
    <source>
        <dbReference type="Pfam" id="PF00346"/>
    </source>
</evidence>
<dbReference type="GO" id="GO:0008137">
    <property type="term" value="F:NADH dehydrogenase (ubiquinone) activity"/>
    <property type="evidence" value="ECO:0007669"/>
    <property type="project" value="InterPro"/>
</dbReference>
<dbReference type="GO" id="GO:0016651">
    <property type="term" value="F:oxidoreductase activity, acting on NAD(P)H"/>
    <property type="evidence" value="ECO:0007669"/>
    <property type="project" value="InterPro"/>
</dbReference>
<evidence type="ECO:0000256" key="1">
    <source>
        <dbReference type="ARBA" id="ARBA00023002"/>
    </source>
</evidence>
<dbReference type="InterPro" id="IPR052197">
    <property type="entry name" value="ComplexI_49kDa-like"/>
</dbReference>